<feature type="region of interest" description="Disordered" evidence="3">
    <location>
        <begin position="217"/>
        <end position="258"/>
    </location>
</feature>
<evidence type="ECO:0000313" key="5">
    <source>
        <dbReference type="EMBL" id="KAH6599608.1"/>
    </source>
</evidence>
<dbReference type="PANTHER" id="PTHR46551">
    <property type="entry name" value="SAP DOMAIN-CONTAINING RIBONUCLEOPROTEIN"/>
    <property type="match status" value="1"/>
</dbReference>
<keyword evidence="1" id="KW-0597">Phosphoprotein</keyword>
<accession>A0ABQ8FL99</accession>
<dbReference type="Pfam" id="PF02037">
    <property type="entry name" value="SAP"/>
    <property type="match status" value="1"/>
</dbReference>
<evidence type="ECO:0000256" key="3">
    <source>
        <dbReference type="SAM" id="MobiDB-lite"/>
    </source>
</evidence>
<comment type="similarity">
    <text evidence="2">Belongs to the SAP domain-containing ribonucleoprotein family.</text>
</comment>
<proteinExistence type="inferred from homology"/>
<evidence type="ECO:0000256" key="1">
    <source>
        <dbReference type="ARBA" id="ARBA00022553"/>
    </source>
</evidence>
<dbReference type="SMART" id="SM00513">
    <property type="entry name" value="SAP"/>
    <property type="match status" value="1"/>
</dbReference>
<comment type="caution">
    <text evidence="5">The sequence shown here is derived from an EMBL/GenBank/DDBJ whole genome shotgun (WGS) entry which is preliminary data.</text>
</comment>
<evidence type="ECO:0000313" key="6">
    <source>
        <dbReference type="Proteomes" id="UP001648503"/>
    </source>
</evidence>
<dbReference type="InterPro" id="IPR036361">
    <property type="entry name" value="SAP_dom_sf"/>
</dbReference>
<gene>
    <name evidence="5" type="ORF">BASA50_002950</name>
</gene>
<dbReference type="SUPFAM" id="SSF68906">
    <property type="entry name" value="SAP domain"/>
    <property type="match status" value="1"/>
</dbReference>
<dbReference type="InterPro" id="IPR003034">
    <property type="entry name" value="SAP_dom"/>
</dbReference>
<dbReference type="EMBL" id="JAFCIX010000063">
    <property type="protein sequence ID" value="KAH6599608.1"/>
    <property type="molecule type" value="Genomic_DNA"/>
</dbReference>
<reference evidence="5 6" key="1">
    <citation type="submission" date="2021-02" db="EMBL/GenBank/DDBJ databases">
        <title>Variation within the Batrachochytrium salamandrivorans European outbreak.</title>
        <authorList>
            <person name="Kelly M."/>
            <person name="Pasmans F."/>
            <person name="Shea T.P."/>
            <person name="Munoz J.F."/>
            <person name="Carranza S."/>
            <person name="Cuomo C.A."/>
            <person name="Martel A."/>
        </authorList>
    </citation>
    <scope>NUCLEOTIDE SEQUENCE [LARGE SCALE GENOMIC DNA]</scope>
    <source>
        <strain evidence="5 6">AMFP18/2</strain>
    </source>
</reference>
<sequence>MMLTVAEARRLKVADLKSELTKLGLPCVGKKEDLLTRLVQHLEGNAVSSSSPAATAPSVPIATLPVHSLPEAINTSASKGTGAASHSATSVQSADATIVTTTTTAQLVAIKSPTSATQNINLATTAKMTAEERQRLRAERFGVVADMGRTVKADVAVVPTPTPKATIPIANTPVKATVALDPSVDVETLARRQQRFGIVPALRDTKAQPAAASVVTATHPAATQKSSGINSAEEIKRQKRLERFQQGKQDAAKRAKVV</sequence>
<feature type="domain" description="SAP" evidence="4">
    <location>
        <begin position="8"/>
        <end position="42"/>
    </location>
</feature>
<feature type="compositionally biased region" description="Polar residues" evidence="3">
    <location>
        <begin position="221"/>
        <end position="230"/>
    </location>
</feature>
<dbReference type="InterPro" id="IPR052240">
    <property type="entry name" value="SAP_domain_ribonucleoprotein"/>
</dbReference>
<feature type="compositionally biased region" description="Basic and acidic residues" evidence="3">
    <location>
        <begin position="233"/>
        <end position="258"/>
    </location>
</feature>
<name>A0ABQ8FL99_9FUNG</name>
<evidence type="ECO:0000259" key="4">
    <source>
        <dbReference type="PROSITE" id="PS50800"/>
    </source>
</evidence>
<organism evidence="5 6">
    <name type="scientific">Batrachochytrium salamandrivorans</name>
    <dbReference type="NCBI Taxonomy" id="1357716"/>
    <lineage>
        <taxon>Eukaryota</taxon>
        <taxon>Fungi</taxon>
        <taxon>Fungi incertae sedis</taxon>
        <taxon>Chytridiomycota</taxon>
        <taxon>Chytridiomycota incertae sedis</taxon>
        <taxon>Chytridiomycetes</taxon>
        <taxon>Rhizophydiales</taxon>
        <taxon>Rhizophydiales incertae sedis</taxon>
        <taxon>Batrachochytrium</taxon>
    </lineage>
</organism>
<dbReference type="PROSITE" id="PS50800">
    <property type="entry name" value="SAP"/>
    <property type="match status" value="1"/>
</dbReference>
<keyword evidence="6" id="KW-1185">Reference proteome</keyword>
<evidence type="ECO:0000256" key="2">
    <source>
        <dbReference type="ARBA" id="ARBA00046328"/>
    </source>
</evidence>
<dbReference type="PANTHER" id="PTHR46551:SF1">
    <property type="entry name" value="SAP DOMAIN-CONTAINING RIBONUCLEOPROTEIN"/>
    <property type="match status" value="1"/>
</dbReference>
<protein>
    <recommendedName>
        <fullName evidence="4">SAP domain-containing protein</fullName>
    </recommendedName>
</protein>
<dbReference type="Proteomes" id="UP001648503">
    <property type="component" value="Unassembled WGS sequence"/>
</dbReference>
<dbReference type="Gene3D" id="1.10.720.30">
    <property type="entry name" value="SAP domain"/>
    <property type="match status" value="1"/>
</dbReference>